<evidence type="ECO:0000256" key="1">
    <source>
        <dbReference type="SAM" id="MobiDB-lite"/>
    </source>
</evidence>
<dbReference type="EMBL" id="CP110431">
    <property type="protein sequence ID" value="WAQ89452.1"/>
    <property type="molecule type" value="Genomic_DNA"/>
</dbReference>
<feature type="region of interest" description="Disordered" evidence="1">
    <location>
        <begin position="1"/>
        <end position="98"/>
    </location>
</feature>
<feature type="compositionally biased region" description="Basic and acidic residues" evidence="1">
    <location>
        <begin position="58"/>
        <end position="73"/>
    </location>
</feature>
<evidence type="ECO:0000313" key="2">
    <source>
        <dbReference type="EMBL" id="WAQ89452.1"/>
    </source>
</evidence>
<protein>
    <submittedName>
        <fullName evidence="2">Uncharacterized protein</fullName>
    </submittedName>
</protein>
<dbReference type="GeneID" id="77801914"/>
<keyword evidence="3" id="KW-1185">Reference proteome</keyword>
<evidence type="ECO:0000313" key="3">
    <source>
        <dbReference type="Proteomes" id="UP001164743"/>
    </source>
</evidence>
<sequence length="119" mass="12651">MPSPAVPRAPRHKGPSPAQSKQPSGAPGVSRLTKQQPMGPITPPPPSSSPHAPGSTPAKDRTSQRRVLHDPRSWRTRGWDLLAGGGARRGARCGDENTARWQRGAAAWWAADEAGRRAA</sequence>
<gene>
    <name evidence="2" type="ORF">PtA15_11A140</name>
</gene>
<reference evidence="2" key="1">
    <citation type="submission" date="2022-10" db="EMBL/GenBank/DDBJ databases">
        <title>Puccinia triticina Genome sequencing and assembly.</title>
        <authorList>
            <person name="Li C."/>
        </authorList>
    </citation>
    <scope>NUCLEOTIDE SEQUENCE</scope>
    <source>
        <strain evidence="2">Pt15</strain>
    </source>
</reference>
<dbReference type="Proteomes" id="UP001164743">
    <property type="component" value="Chromosome 11A"/>
</dbReference>
<proteinExistence type="predicted"/>
<accession>A0ABY7CYD5</accession>
<name>A0ABY7CYD5_9BASI</name>
<organism evidence="2 3">
    <name type="scientific">Puccinia triticina</name>
    <dbReference type="NCBI Taxonomy" id="208348"/>
    <lineage>
        <taxon>Eukaryota</taxon>
        <taxon>Fungi</taxon>
        <taxon>Dikarya</taxon>
        <taxon>Basidiomycota</taxon>
        <taxon>Pucciniomycotina</taxon>
        <taxon>Pucciniomycetes</taxon>
        <taxon>Pucciniales</taxon>
        <taxon>Pucciniaceae</taxon>
        <taxon>Puccinia</taxon>
    </lineage>
</organism>
<dbReference type="RefSeq" id="XP_053025007.1">
    <property type="nucleotide sequence ID" value="XM_053161019.1"/>
</dbReference>